<evidence type="ECO:0000259" key="3">
    <source>
        <dbReference type="PROSITE" id="PS50600"/>
    </source>
</evidence>
<proteinExistence type="predicted"/>
<feature type="domain" description="Ubiquitin-like protease family profile" evidence="3">
    <location>
        <begin position="12"/>
        <end position="283"/>
    </location>
</feature>
<dbReference type="PROSITE" id="PS50600">
    <property type="entry name" value="ULP_PROTEASE"/>
    <property type="match status" value="1"/>
</dbReference>
<dbReference type="InterPro" id="IPR038765">
    <property type="entry name" value="Papain-like_cys_pep_sf"/>
</dbReference>
<dbReference type="GO" id="GO:0008234">
    <property type="term" value="F:cysteine-type peptidase activity"/>
    <property type="evidence" value="ECO:0007669"/>
    <property type="project" value="InterPro"/>
</dbReference>
<evidence type="ECO:0000313" key="4">
    <source>
        <dbReference type="EMBL" id="AYV76948.1"/>
    </source>
</evidence>
<organism evidence="4">
    <name type="scientific">Barrevirus sp</name>
    <dbReference type="NCBI Taxonomy" id="2487763"/>
    <lineage>
        <taxon>Viruses</taxon>
        <taxon>Varidnaviria</taxon>
        <taxon>Bamfordvirae</taxon>
        <taxon>Nucleocytoviricota</taxon>
        <taxon>Megaviricetes</taxon>
        <taxon>Imitervirales</taxon>
        <taxon>Mimiviridae</taxon>
        <taxon>Klosneuvirinae</taxon>
    </lineage>
</organism>
<gene>
    <name evidence="4" type="ORF">Barrevirus5_7</name>
</gene>
<name>A0A3G4ZPW7_9VIRU</name>
<dbReference type="GO" id="GO:0006508">
    <property type="term" value="P:proteolysis"/>
    <property type="evidence" value="ECO:0007669"/>
    <property type="project" value="UniProtKB-KW"/>
</dbReference>
<protein>
    <submittedName>
        <fullName evidence="4">Ulp1 protease</fullName>
    </submittedName>
</protein>
<reference evidence="4" key="1">
    <citation type="submission" date="2018-10" db="EMBL/GenBank/DDBJ databases">
        <title>Hidden diversity of soil giant viruses.</title>
        <authorList>
            <person name="Schulz F."/>
            <person name="Alteio L."/>
            <person name="Goudeau D."/>
            <person name="Ryan E.M."/>
            <person name="Malmstrom R.R."/>
            <person name="Blanchard J."/>
            <person name="Woyke T."/>
        </authorList>
    </citation>
    <scope>NUCLEOTIDE SEQUENCE</scope>
    <source>
        <strain evidence="4">BAV1</strain>
    </source>
</reference>
<dbReference type="EMBL" id="MK072002">
    <property type="protein sequence ID" value="AYV76948.1"/>
    <property type="molecule type" value="Genomic_DNA"/>
</dbReference>
<dbReference type="Pfam" id="PF02902">
    <property type="entry name" value="Peptidase_C48"/>
    <property type="match status" value="1"/>
</dbReference>
<dbReference type="SUPFAM" id="SSF54001">
    <property type="entry name" value="Cysteine proteinases"/>
    <property type="match status" value="1"/>
</dbReference>
<dbReference type="InterPro" id="IPR003653">
    <property type="entry name" value="Peptidase_C48_C"/>
</dbReference>
<sequence length="311" mass="36480">MASQDNDDLTFVTITSEDLRPASDKDYKCAPAKKFEDWSCIPLESLMAMADAFNEENSGKNNQIRVDHKYKDLEPDRYKRYLLKQFKIKFKKCKDQICWTKQSFMKRLNDLIKDDLENNTWLPEGPSKGNKWLDSKNIRSSLKQKEYVYNDFKSFGALPYDFSDLDLYGLKDIDFKKDLIDKGKTKIGMVINLDRHNEPGSHWTALYADFSQGECYFFDSYGYEPDFGEKEVENKEITKFMKRISDFIKNDLGKEPIVDYNKKRHQRGGSECGVYSLSFINRLLKGDKFADINGQRVTDEEVNKCRDYYFA</sequence>
<keyword evidence="2" id="KW-0378">Hydrolase</keyword>
<accession>A0A3G4ZPW7</accession>
<keyword evidence="1 4" id="KW-0645">Protease</keyword>
<evidence type="ECO:0000256" key="1">
    <source>
        <dbReference type="ARBA" id="ARBA00022670"/>
    </source>
</evidence>
<dbReference type="Gene3D" id="3.40.395.10">
    <property type="entry name" value="Adenoviral Proteinase, Chain A"/>
    <property type="match status" value="1"/>
</dbReference>
<evidence type="ECO:0000256" key="2">
    <source>
        <dbReference type="ARBA" id="ARBA00022801"/>
    </source>
</evidence>